<dbReference type="Pfam" id="PF19661">
    <property type="entry name" value="DUF6164"/>
    <property type="match status" value="1"/>
</dbReference>
<keyword evidence="1" id="KW-1133">Transmembrane helix</keyword>
<dbReference type="Proteomes" id="UP001239019">
    <property type="component" value="Unassembled WGS sequence"/>
</dbReference>
<keyword evidence="1" id="KW-0472">Membrane</keyword>
<sequence>MSKLLLNLRHVPDDEAEDVRAMLEKADIPFYETPPNRWGITVGGIWLRDRSDYPRARSLMDEYQRERLLRVRAEREQRRREGREETLWQRVCRQPVRVVASLAAVAFIVFLMMLPFLWIEWAGSS</sequence>
<dbReference type="EMBL" id="JAVDDT010000002">
    <property type="protein sequence ID" value="MDQ2068942.1"/>
    <property type="molecule type" value="Genomic_DNA"/>
</dbReference>
<organism evidence="2 3">
    <name type="scientific">Natronospira bacteriovora</name>
    <dbReference type="NCBI Taxonomy" id="3069753"/>
    <lineage>
        <taxon>Bacteria</taxon>
        <taxon>Pseudomonadati</taxon>
        <taxon>Pseudomonadota</taxon>
        <taxon>Gammaproteobacteria</taxon>
        <taxon>Natronospirales</taxon>
        <taxon>Natronospiraceae</taxon>
        <taxon>Natronospira</taxon>
    </lineage>
</organism>
<protein>
    <submittedName>
        <fullName evidence="2">DUF6164 family protein</fullName>
    </submittedName>
</protein>
<accession>A0ABU0W4P9</accession>
<keyword evidence="1" id="KW-0812">Transmembrane</keyword>
<proteinExistence type="predicted"/>
<dbReference type="RefSeq" id="WP_306727438.1">
    <property type="nucleotide sequence ID" value="NZ_JAVDDT010000002.1"/>
</dbReference>
<evidence type="ECO:0000313" key="3">
    <source>
        <dbReference type="Proteomes" id="UP001239019"/>
    </source>
</evidence>
<gene>
    <name evidence="2" type="ORF">RBH19_03535</name>
</gene>
<evidence type="ECO:0000313" key="2">
    <source>
        <dbReference type="EMBL" id="MDQ2068942.1"/>
    </source>
</evidence>
<reference evidence="2 3" key="1">
    <citation type="submission" date="2023-08" db="EMBL/GenBank/DDBJ databases">
        <title>Whole-genome sequencing of halo(alkali)philic microorganisms from hypersaline lakes.</title>
        <authorList>
            <person name="Sorokin D.Y."/>
            <person name="Abbas B."/>
            <person name="Merkel A.Y."/>
        </authorList>
    </citation>
    <scope>NUCLEOTIDE SEQUENCE [LARGE SCALE GENOMIC DNA]</scope>
    <source>
        <strain evidence="2 3">AB-CW4</strain>
    </source>
</reference>
<evidence type="ECO:0000256" key="1">
    <source>
        <dbReference type="SAM" id="Phobius"/>
    </source>
</evidence>
<comment type="caution">
    <text evidence="2">The sequence shown here is derived from an EMBL/GenBank/DDBJ whole genome shotgun (WGS) entry which is preliminary data.</text>
</comment>
<feature type="transmembrane region" description="Helical" evidence="1">
    <location>
        <begin position="98"/>
        <end position="119"/>
    </location>
</feature>
<dbReference type="InterPro" id="IPR046162">
    <property type="entry name" value="DUF6164"/>
</dbReference>
<keyword evidence="3" id="KW-1185">Reference proteome</keyword>
<name>A0ABU0W4P9_9GAMM</name>